<feature type="coiled-coil region" evidence="5">
    <location>
        <begin position="347"/>
        <end position="374"/>
    </location>
</feature>
<dbReference type="InterPro" id="IPR001775">
    <property type="entry name" value="GspD/PilQ"/>
</dbReference>
<dbReference type="KEGG" id="pcu:PC_RS09115"/>
<dbReference type="OrthoDB" id="9775455at2"/>
<evidence type="ECO:0000256" key="1">
    <source>
        <dbReference type="ARBA" id="ARBA00004370"/>
    </source>
</evidence>
<dbReference type="PRINTS" id="PR00811">
    <property type="entry name" value="BCTERIALGSPD"/>
</dbReference>
<evidence type="ECO:0000256" key="2">
    <source>
        <dbReference type="ARBA" id="ARBA00022729"/>
    </source>
</evidence>
<dbReference type="GO" id="GO:0009306">
    <property type="term" value="P:protein secretion"/>
    <property type="evidence" value="ECO:0007669"/>
    <property type="project" value="InterPro"/>
</dbReference>
<dbReference type="STRING" id="264201.pc1898"/>
<comment type="subcellular location">
    <subcellularLocation>
        <location evidence="1">Membrane</location>
    </subcellularLocation>
</comment>
<evidence type="ECO:0000256" key="5">
    <source>
        <dbReference type="SAM" id="Coils"/>
    </source>
</evidence>
<dbReference type="Pfam" id="PF00263">
    <property type="entry name" value="Secretin"/>
    <property type="match status" value="1"/>
</dbReference>
<dbReference type="InterPro" id="IPR038591">
    <property type="entry name" value="NolW-like_sf"/>
</dbReference>
<accession>A0A2P9HAE6</accession>
<evidence type="ECO:0000259" key="6">
    <source>
        <dbReference type="Pfam" id="PF00263"/>
    </source>
</evidence>
<evidence type="ECO:0000313" key="8">
    <source>
        <dbReference type="Proteomes" id="UP000000529"/>
    </source>
</evidence>
<gene>
    <name evidence="7" type="ORF">PC_RS09115</name>
</gene>
<keyword evidence="8" id="KW-1185">Reference proteome</keyword>
<evidence type="ECO:0000256" key="3">
    <source>
        <dbReference type="ARBA" id="ARBA00023136"/>
    </source>
</evidence>
<feature type="domain" description="Type II/III secretion system secretin-like" evidence="6">
    <location>
        <begin position="603"/>
        <end position="774"/>
    </location>
</feature>
<proteinExistence type="inferred from homology"/>
<dbReference type="PANTHER" id="PTHR30332:SF24">
    <property type="entry name" value="SECRETIN GSPD-RELATED"/>
    <property type="match status" value="1"/>
</dbReference>
<keyword evidence="5" id="KW-0175">Coiled coil</keyword>
<dbReference type="GO" id="GO:0015627">
    <property type="term" value="C:type II protein secretion system complex"/>
    <property type="evidence" value="ECO:0007669"/>
    <property type="project" value="TreeGrafter"/>
</dbReference>
<name>A0A2P9HAE6_PARUW</name>
<organism evidence="7 8">
    <name type="scientific">Protochlamydia amoebophila (strain UWE25)</name>
    <dbReference type="NCBI Taxonomy" id="264201"/>
    <lineage>
        <taxon>Bacteria</taxon>
        <taxon>Pseudomonadati</taxon>
        <taxon>Chlamydiota</taxon>
        <taxon>Chlamydiia</taxon>
        <taxon>Parachlamydiales</taxon>
        <taxon>Parachlamydiaceae</taxon>
        <taxon>Candidatus Protochlamydia</taxon>
    </lineage>
</organism>
<dbReference type="EMBL" id="BX908798">
    <property type="protein sequence ID" value="SPJ31963.1"/>
    <property type="molecule type" value="Genomic_DNA"/>
</dbReference>
<dbReference type="InterPro" id="IPR004846">
    <property type="entry name" value="T2SS/T3SS_dom"/>
</dbReference>
<keyword evidence="3" id="KW-0472">Membrane</keyword>
<reference evidence="7 8" key="1">
    <citation type="journal article" date="2004" name="Science">
        <title>Illuminating the evolutionary history of chlamydiae.</title>
        <authorList>
            <person name="Horn M."/>
            <person name="Collingro A."/>
            <person name="Schmitz-Esser S."/>
            <person name="Beier C.L."/>
            <person name="Purkhold U."/>
            <person name="Fartmann B."/>
            <person name="Brandt P."/>
            <person name="Nyakatura G.J."/>
            <person name="Droege M."/>
            <person name="Frishman D."/>
            <person name="Rattei T."/>
            <person name="Mewes H."/>
            <person name="Wagner M."/>
        </authorList>
    </citation>
    <scope>NUCLEOTIDE SEQUENCE [LARGE SCALE GENOMIC DNA]</scope>
    <source>
        <strain evidence="7 8">UWE25</strain>
    </source>
</reference>
<sequence length="850" mass="96184">MIKQLVWIVGLFCLAGSPFHQLWAQSISEKKANLQSSESDLDQEMDRFLTQVNRESQHIQFQIERLYDEVFKLYQAKAPVEDYKELLNRINQHKKHLNQLENRWRDLAVRSNKGEAYGLWHAPDTTLEQLIIDYGSQDYVYLIPPDVGAIRLSIDSNLPIPRSSWNEMLELILNQNGVGIKTLNPYLRQLYLITLNNSNLRLITNKRQDLEILPIDSKIAFVLSPEPSEVRRAYSFLERFINHNTTVLQVLGRDILLVGQVGEIQDILKLYDFIASNRGEKDYRLIPICKVRADEMARILTAIFDQEEGDTSLAIPANGESSRQYARGDVNGLKIIVLDNMTQALFVVGTKEEIRKAEDVVRNVENRIGGVRDKTVFWYTVKHSESEELADVLFKVYNLMITTGTGVRSDGQGIVSRNAGTEINVIDNNSAPPPITPPILNPQKEPPQTLYGQEGYYQEGGFIVNPAPAQPGAFIQTDPNVGRDNFIVDAKSGSIVMVVEADILPKIKELLRKLDVPKKMVQIETLLFEKILTRENTFGLNLLKIGEHIAKNTNLTGATFNNIFPVKGEFTPANAGVFDFLLSRKQTSSGIPAFDLAYRFLLSQDDVQINSNPSILTMNQTPATIAVNEDISINTGIFEVETAKGTTLKDAFTRAQYGITISVKPTIHLNQHDTEDEWDFDYVTLETDITFDTIHAGGDRSRPDVTRRHITNQVQVPDGDTIILGGLRRKTTNDNKDSIPFLGELPGLGKLFSTNSLKDSSSEMFIFITPHIVKDPKEQLQCLRQELLCLRPGDVPYFLECVQEAHRYEKTRLMEGSMTVLFGRPRERYYISDCCKVDDHSQLEGEYDGR</sequence>
<dbReference type="AlphaFoldDB" id="A0A2P9HAE6"/>
<comment type="similarity">
    <text evidence="4">Belongs to the bacterial secretin family.</text>
</comment>
<dbReference type="InterPro" id="IPR050810">
    <property type="entry name" value="Bact_Secretion_Sys_Channel"/>
</dbReference>
<protein>
    <recommendedName>
        <fullName evidence="6">Type II/III secretion system secretin-like domain-containing protein</fullName>
    </recommendedName>
</protein>
<dbReference type="Gene3D" id="3.30.1370.120">
    <property type="match status" value="1"/>
</dbReference>
<evidence type="ECO:0000256" key="4">
    <source>
        <dbReference type="RuleBase" id="RU004003"/>
    </source>
</evidence>
<keyword evidence="2" id="KW-0732">Signal</keyword>
<dbReference type="Proteomes" id="UP000000529">
    <property type="component" value="Chromosome"/>
</dbReference>
<dbReference type="RefSeq" id="WP_052278695.1">
    <property type="nucleotide sequence ID" value="NC_005861.2"/>
</dbReference>
<evidence type="ECO:0000313" key="7">
    <source>
        <dbReference type="EMBL" id="SPJ31963.1"/>
    </source>
</evidence>
<dbReference type="GO" id="GO:0016020">
    <property type="term" value="C:membrane"/>
    <property type="evidence" value="ECO:0007669"/>
    <property type="project" value="UniProtKB-SubCell"/>
</dbReference>
<dbReference type="PANTHER" id="PTHR30332">
    <property type="entry name" value="PROBABLE GENERAL SECRETION PATHWAY PROTEIN D"/>
    <property type="match status" value="1"/>
</dbReference>